<protein>
    <submittedName>
        <fullName evidence="7">Kinase-like protein</fullName>
    </submittedName>
</protein>
<keyword evidence="8" id="KW-1185">Reference proteome</keyword>
<evidence type="ECO:0000313" key="7">
    <source>
        <dbReference type="EMBL" id="RPD55317.1"/>
    </source>
</evidence>
<dbReference type="PROSITE" id="PS50011">
    <property type="entry name" value="PROTEIN_KINASE_DOM"/>
    <property type="match status" value="1"/>
</dbReference>
<keyword evidence="3" id="KW-0547">Nucleotide-binding</keyword>
<dbReference type="InterPro" id="IPR008271">
    <property type="entry name" value="Ser/Thr_kinase_AS"/>
</dbReference>
<dbReference type="OrthoDB" id="193860at2759"/>
<dbReference type="STRING" id="1328759.A0A5C2RWY8"/>
<keyword evidence="2" id="KW-0808">Transferase</keyword>
<dbReference type="AlphaFoldDB" id="A0A5C2RWY8"/>
<evidence type="ECO:0000256" key="3">
    <source>
        <dbReference type="ARBA" id="ARBA00022741"/>
    </source>
</evidence>
<keyword evidence="5" id="KW-0067">ATP-binding</keyword>
<evidence type="ECO:0000256" key="2">
    <source>
        <dbReference type="ARBA" id="ARBA00022679"/>
    </source>
</evidence>
<dbReference type="SMART" id="SM00220">
    <property type="entry name" value="S_TKc"/>
    <property type="match status" value="1"/>
</dbReference>
<gene>
    <name evidence="7" type="ORF">L227DRAFT_510155</name>
</gene>
<evidence type="ECO:0000256" key="4">
    <source>
        <dbReference type="ARBA" id="ARBA00022777"/>
    </source>
</evidence>
<reference evidence="7" key="1">
    <citation type="journal article" date="2018" name="Genome Biol. Evol.">
        <title>Genomics and development of Lentinus tigrinus, a white-rot wood-decaying mushroom with dimorphic fruiting bodies.</title>
        <authorList>
            <person name="Wu B."/>
            <person name="Xu Z."/>
            <person name="Knudson A."/>
            <person name="Carlson A."/>
            <person name="Chen N."/>
            <person name="Kovaka S."/>
            <person name="LaButti K."/>
            <person name="Lipzen A."/>
            <person name="Pennachio C."/>
            <person name="Riley R."/>
            <person name="Schakwitz W."/>
            <person name="Umezawa K."/>
            <person name="Ohm R.A."/>
            <person name="Grigoriev I.V."/>
            <person name="Nagy L.G."/>
            <person name="Gibbons J."/>
            <person name="Hibbett D."/>
        </authorList>
    </citation>
    <scope>NUCLEOTIDE SEQUENCE [LARGE SCALE GENOMIC DNA]</scope>
    <source>
        <strain evidence="7">ALCF2SS1-6</strain>
    </source>
</reference>
<dbReference type="InterPro" id="IPR011009">
    <property type="entry name" value="Kinase-like_dom_sf"/>
</dbReference>
<keyword evidence="1" id="KW-0723">Serine/threonine-protein kinase</keyword>
<dbReference type="PANTHER" id="PTHR24351">
    <property type="entry name" value="RIBOSOMAL PROTEIN S6 KINASE"/>
    <property type="match status" value="1"/>
</dbReference>
<name>A0A5C2RWY8_9APHY</name>
<feature type="domain" description="Protein kinase" evidence="6">
    <location>
        <begin position="1"/>
        <end position="278"/>
    </location>
</feature>
<evidence type="ECO:0000313" key="8">
    <source>
        <dbReference type="Proteomes" id="UP000313359"/>
    </source>
</evidence>
<evidence type="ECO:0000259" key="6">
    <source>
        <dbReference type="PROSITE" id="PS50011"/>
    </source>
</evidence>
<evidence type="ECO:0000256" key="1">
    <source>
        <dbReference type="ARBA" id="ARBA00022527"/>
    </source>
</evidence>
<dbReference type="PROSITE" id="PS00108">
    <property type="entry name" value="PROTEIN_KINASE_ST"/>
    <property type="match status" value="1"/>
</dbReference>
<evidence type="ECO:0000256" key="5">
    <source>
        <dbReference type="ARBA" id="ARBA00022840"/>
    </source>
</evidence>
<sequence>MKVVHKGLALERKFSRRNFLTERDVMLSVNESESAGRFLMSVLMCWEDVEKDLVYFVMPLHRTDLATALLRKVEIPMHDRYLWCKELLCALVYLLHLGILHKDIKPSNILIDTSGRAVLTDFGNAREVPIYEYSTWKGYSRDGTYPYMAPEMVSADVGTVGYGTGVDVWSMGLVLMEIIGFCDGPFFHKRRLEDVQQEHANPERLPIDPDKFLCSEPPFCEILPAVCASCWSVMLPQLLTCVTDVASRSEEADHGSSDRGQVHPVGRLGFGPRRLGYS</sequence>
<accession>A0A5C2RWY8</accession>
<dbReference type="GO" id="GO:0004674">
    <property type="term" value="F:protein serine/threonine kinase activity"/>
    <property type="evidence" value="ECO:0007669"/>
    <property type="project" value="UniProtKB-KW"/>
</dbReference>
<dbReference type="Pfam" id="PF00069">
    <property type="entry name" value="Pkinase"/>
    <property type="match status" value="1"/>
</dbReference>
<dbReference type="EMBL" id="ML122296">
    <property type="protein sequence ID" value="RPD55317.1"/>
    <property type="molecule type" value="Genomic_DNA"/>
</dbReference>
<dbReference type="Proteomes" id="UP000313359">
    <property type="component" value="Unassembled WGS sequence"/>
</dbReference>
<dbReference type="InterPro" id="IPR000719">
    <property type="entry name" value="Prot_kinase_dom"/>
</dbReference>
<dbReference type="SUPFAM" id="SSF56112">
    <property type="entry name" value="Protein kinase-like (PK-like)"/>
    <property type="match status" value="1"/>
</dbReference>
<dbReference type="GO" id="GO:0005524">
    <property type="term" value="F:ATP binding"/>
    <property type="evidence" value="ECO:0007669"/>
    <property type="project" value="UniProtKB-KW"/>
</dbReference>
<dbReference type="Gene3D" id="1.10.510.10">
    <property type="entry name" value="Transferase(Phosphotransferase) domain 1"/>
    <property type="match status" value="1"/>
</dbReference>
<organism evidence="7 8">
    <name type="scientific">Lentinus tigrinus ALCF2SS1-6</name>
    <dbReference type="NCBI Taxonomy" id="1328759"/>
    <lineage>
        <taxon>Eukaryota</taxon>
        <taxon>Fungi</taxon>
        <taxon>Dikarya</taxon>
        <taxon>Basidiomycota</taxon>
        <taxon>Agaricomycotina</taxon>
        <taxon>Agaricomycetes</taxon>
        <taxon>Polyporales</taxon>
        <taxon>Polyporaceae</taxon>
        <taxon>Lentinus</taxon>
    </lineage>
</organism>
<keyword evidence="4 7" id="KW-0418">Kinase</keyword>
<proteinExistence type="predicted"/>